<organism evidence="1 2">
    <name type="scientific">Adineta steineri</name>
    <dbReference type="NCBI Taxonomy" id="433720"/>
    <lineage>
        <taxon>Eukaryota</taxon>
        <taxon>Metazoa</taxon>
        <taxon>Spiralia</taxon>
        <taxon>Gnathifera</taxon>
        <taxon>Rotifera</taxon>
        <taxon>Eurotatoria</taxon>
        <taxon>Bdelloidea</taxon>
        <taxon>Adinetida</taxon>
        <taxon>Adinetidae</taxon>
        <taxon>Adineta</taxon>
    </lineage>
</organism>
<gene>
    <name evidence="1" type="ORF">KXQ929_LOCUS46129</name>
</gene>
<dbReference type="Proteomes" id="UP000663868">
    <property type="component" value="Unassembled WGS sequence"/>
</dbReference>
<accession>A0A820ILA3</accession>
<name>A0A820ILA3_9BILA</name>
<sequence>IEKIDDLSECSGAEKLRSFRCEQQNYLYDSFETISSTGKKWCYYSLQVF</sequence>
<dbReference type="EMBL" id="CAJOBB010015025">
    <property type="protein sequence ID" value="CAF4311965.1"/>
    <property type="molecule type" value="Genomic_DNA"/>
</dbReference>
<comment type="caution">
    <text evidence="1">The sequence shown here is derived from an EMBL/GenBank/DDBJ whole genome shotgun (WGS) entry which is preliminary data.</text>
</comment>
<reference evidence="1" key="1">
    <citation type="submission" date="2021-02" db="EMBL/GenBank/DDBJ databases">
        <authorList>
            <person name="Nowell W R."/>
        </authorList>
    </citation>
    <scope>NUCLEOTIDE SEQUENCE</scope>
</reference>
<proteinExistence type="predicted"/>
<protein>
    <submittedName>
        <fullName evidence="1">Uncharacterized protein</fullName>
    </submittedName>
</protein>
<feature type="non-terminal residue" evidence="1">
    <location>
        <position position="1"/>
    </location>
</feature>
<evidence type="ECO:0000313" key="2">
    <source>
        <dbReference type="Proteomes" id="UP000663868"/>
    </source>
</evidence>
<dbReference type="AlphaFoldDB" id="A0A820ILA3"/>
<evidence type="ECO:0000313" key="1">
    <source>
        <dbReference type="EMBL" id="CAF4311965.1"/>
    </source>
</evidence>